<dbReference type="InterPro" id="IPR001694">
    <property type="entry name" value="NADH_UbQ_OxRdtase_su1/FPO"/>
</dbReference>
<dbReference type="EMBL" id="KT696546">
    <property type="protein sequence ID" value="ANC96348.1"/>
    <property type="molecule type" value="Genomic_DNA"/>
</dbReference>
<feature type="transmembrane region" description="Helical" evidence="9">
    <location>
        <begin position="178"/>
        <end position="198"/>
    </location>
</feature>
<evidence type="ECO:0000256" key="4">
    <source>
        <dbReference type="ARBA" id="ARBA00022692"/>
    </source>
</evidence>
<keyword evidence="8" id="KW-0830">Ubiquinone</keyword>
<feature type="transmembrane region" description="Helical" evidence="9">
    <location>
        <begin position="218"/>
        <end position="243"/>
    </location>
</feature>
<dbReference type="PANTHER" id="PTHR11432">
    <property type="entry name" value="NADH DEHYDROGENASE SUBUNIT 1"/>
    <property type="match status" value="1"/>
</dbReference>
<keyword evidence="4 7" id="KW-0812">Transmembrane</keyword>
<reference evidence="10" key="1">
    <citation type="journal article" date="2016" name="BMC Evol. Biol.">
        <title>Positive selection on panpulmonate mitogenomes provide new clues on adaptations to terrestrial life.</title>
        <authorList>
            <person name="Romero P.E."/>
            <person name="Weigand A.M."/>
            <person name="Pfenninger M."/>
        </authorList>
    </citation>
    <scope>NUCLEOTIDE SEQUENCE</scope>
</reference>
<feature type="transmembrane region" description="Helical" evidence="9">
    <location>
        <begin position="102"/>
        <end position="129"/>
    </location>
</feature>
<feature type="transmembrane region" description="Helical" evidence="9">
    <location>
        <begin position="79"/>
        <end position="96"/>
    </location>
</feature>
<evidence type="ECO:0000256" key="5">
    <source>
        <dbReference type="ARBA" id="ARBA00022989"/>
    </source>
</evidence>
<keyword evidence="6 9" id="KW-0472">Membrane</keyword>
<accession>A0A1S5R329</accession>
<feature type="transmembrane region" description="Helical" evidence="9">
    <location>
        <begin position="249"/>
        <end position="272"/>
    </location>
</feature>
<dbReference type="GO" id="GO:0005743">
    <property type="term" value="C:mitochondrial inner membrane"/>
    <property type="evidence" value="ECO:0007669"/>
    <property type="project" value="UniProtKB-SubCell"/>
</dbReference>
<dbReference type="InterPro" id="IPR018086">
    <property type="entry name" value="NADH_UbQ_OxRdtase_su1_CS"/>
</dbReference>
<evidence type="ECO:0000256" key="9">
    <source>
        <dbReference type="SAM" id="Phobius"/>
    </source>
</evidence>
<evidence type="ECO:0000256" key="2">
    <source>
        <dbReference type="ARBA" id="ARBA00010535"/>
    </source>
</evidence>
<dbReference type="EC" id="7.1.1.2" evidence="8"/>
<evidence type="ECO:0000256" key="1">
    <source>
        <dbReference type="ARBA" id="ARBA00004141"/>
    </source>
</evidence>
<dbReference type="GO" id="GO:0008137">
    <property type="term" value="F:NADH dehydrogenase (ubiquinone) activity"/>
    <property type="evidence" value="ECO:0007669"/>
    <property type="project" value="UniProtKB-EC"/>
</dbReference>
<evidence type="ECO:0000256" key="8">
    <source>
        <dbReference type="RuleBase" id="RU000473"/>
    </source>
</evidence>
<keyword evidence="8 10" id="KW-0496">Mitochondrion</keyword>
<name>A0A1S5R329_9EUPU</name>
<proteinExistence type="inferred from homology"/>
<organism evidence="10">
    <name type="scientific">Helicella itala</name>
    <dbReference type="NCBI Taxonomy" id="76043"/>
    <lineage>
        <taxon>Eukaryota</taxon>
        <taxon>Metazoa</taxon>
        <taxon>Spiralia</taxon>
        <taxon>Lophotrochozoa</taxon>
        <taxon>Mollusca</taxon>
        <taxon>Gastropoda</taxon>
        <taxon>Heterobranchia</taxon>
        <taxon>Euthyneura</taxon>
        <taxon>Panpulmonata</taxon>
        <taxon>Eupulmonata</taxon>
        <taxon>Stylommatophora</taxon>
        <taxon>Helicina</taxon>
        <taxon>Helicoidea</taxon>
        <taxon>Geomitridae</taxon>
        <taxon>Helicella</taxon>
    </lineage>
</organism>
<sequence length="309" mass="34634">MIFGGECCLSMSMFKVIITMLCVLLGVAFLTLLERKILSYVQTRKGPNKVGVAGVFQPFADALKLFLKEKVIPSNSNQWMFIFFPWFSLSISLYMWGLLPSLYLVAFTTCGLLLFLCISSFNVYVVLGAGWSSNSTYAFLGGLRASAQTISYEISLVFILLFPMLIAGTLMLTSYPSFYPLVLLSFYSFLVWFTTCLAETNRAPFDFAEGESELVSGFNIEFGSGLFALLFLAEYSSILFISYMSASMFLYSSSSVFYMLGGFLIGVLFLLVRGVYPRYRYDKLMMLCWKSFLPLSVSLLGLSVINSLM</sequence>
<dbReference type="Pfam" id="PF00146">
    <property type="entry name" value="NADHdh"/>
    <property type="match status" value="1"/>
</dbReference>
<dbReference type="GO" id="GO:0009060">
    <property type="term" value="P:aerobic respiration"/>
    <property type="evidence" value="ECO:0007669"/>
    <property type="project" value="TreeGrafter"/>
</dbReference>
<comment type="similarity">
    <text evidence="2 7">Belongs to the complex I subunit 1 family.</text>
</comment>
<keyword evidence="7" id="KW-0520">NAD</keyword>
<dbReference type="PROSITE" id="PS00668">
    <property type="entry name" value="COMPLEX1_ND1_2"/>
    <property type="match status" value="1"/>
</dbReference>
<evidence type="ECO:0000256" key="3">
    <source>
        <dbReference type="ARBA" id="ARBA00021009"/>
    </source>
</evidence>
<feature type="transmembrane region" description="Helical" evidence="9">
    <location>
        <begin position="12"/>
        <end position="30"/>
    </location>
</feature>
<comment type="subcellular location">
    <subcellularLocation>
        <location evidence="1">Membrane</location>
        <topology evidence="1">Multi-pass membrane protein</topology>
    </subcellularLocation>
    <subcellularLocation>
        <location evidence="7">Mitochondrion inner membrane</location>
        <topology evidence="7">Multi-pass membrane protein</topology>
    </subcellularLocation>
</comment>
<dbReference type="HAMAP" id="MF_01350">
    <property type="entry name" value="NDH1_NuoH"/>
    <property type="match status" value="1"/>
</dbReference>
<keyword evidence="5 9" id="KW-1133">Transmembrane helix</keyword>
<protein>
    <recommendedName>
        <fullName evidence="3 8">NADH-ubiquinone oxidoreductase chain 1</fullName>
        <ecNumber evidence="8">7.1.1.2</ecNumber>
    </recommendedName>
</protein>
<comment type="catalytic activity">
    <reaction evidence="8">
        <text>a ubiquinone + NADH + 5 H(+)(in) = a ubiquinol + NAD(+) + 4 H(+)(out)</text>
        <dbReference type="Rhea" id="RHEA:29091"/>
        <dbReference type="Rhea" id="RHEA-COMP:9565"/>
        <dbReference type="Rhea" id="RHEA-COMP:9566"/>
        <dbReference type="ChEBI" id="CHEBI:15378"/>
        <dbReference type="ChEBI" id="CHEBI:16389"/>
        <dbReference type="ChEBI" id="CHEBI:17976"/>
        <dbReference type="ChEBI" id="CHEBI:57540"/>
        <dbReference type="ChEBI" id="CHEBI:57945"/>
        <dbReference type="EC" id="7.1.1.2"/>
    </reaction>
</comment>
<feature type="transmembrane region" description="Helical" evidence="9">
    <location>
        <begin position="284"/>
        <end position="305"/>
    </location>
</feature>
<dbReference type="GO" id="GO:0003954">
    <property type="term" value="F:NADH dehydrogenase activity"/>
    <property type="evidence" value="ECO:0007669"/>
    <property type="project" value="TreeGrafter"/>
</dbReference>
<evidence type="ECO:0000313" key="10">
    <source>
        <dbReference type="EMBL" id="ANC96348.1"/>
    </source>
</evidence>
<dbReference type="PROSITE" id="PS00667">
    <property type="entry name" value="COMPLEX1_ND1_1"/>
    <property type="match status" value="1"/>
</dbReference>
<gene>
    <name evidence="10" type="primary">ND1</name>
</gene>
<feature type="transmembrane region" description="Helical" evidence="9">
    <location>
        <begin position="150"/>
        <end position="172"/>
    </location>
</feature>
<dbReference type="AlphaFoldDB" id="A0A1S5R329"/>
<dbReference type="PANTHER" id="PTHR11432:SF3">
    <property type="entry name" value="NADH-UBIQUINONE OXIDOREDUCTASE CHAIN 1"/>
    <property type="match status" value="1"/>
</dbReference>
<geneLocation type="mitochondrion" evidence="10"/>
<evidence type="ECO:0000256" key="7">
    <source>
        <dbReference type="RuleBase" id="RU000471"/>
    </source>
</evidence>
<evidence type="ECO:0000256" key="6">
    <source>
        <dbReference type="ARBA" id="ARBA00023136"/>
    </source>
</evidence>